<dbReference type="OrthoDB" id="206354at2759"/>
<evidence type="ECO:0000256" key="5">
    <source>
        <dbReference type="HAMAP-Rule" id="MF_03187"/>
    </source>
</evidence>
<dbReference type="PANTHER" id="PTHR13200">
    <property type="entry name" value="EEF1A LYSINE METHYLTRANSFERASE 1"/>
    <property type="match status" value="1"/>
</dbReference>
<dbReference type="InterPro" id="IPR019369">
    <property type="entry name" value="Efm5/EEF1AKMT1"/>
</dbReference>
<dbReference type="GO" id="GO:0005737">
    <property type="term" value="C:cytoplasm"/>
    <property type="evidence" value="ECO:0007669"/>
    <property type="project" value="UniProtKB-SubCell"/>
</dbReference>
<sequence length="218" mass="25531">MSDTETNDDPPQLSAETMKALLEFYEEQEEREQKLQEISEDRVPDTFEENWNMSQFWYSEETADALAKECLRVIEDEGKIACISCPTLYRSIKKLKEDSYCNIFEYDTRFAVFKEEFIFYDFKAPLDVPRQLRGEFSVLIADPPYLSNDCLTKTAITIKFLAKPDAKIILCTGSIMEELADRLLKLKRCKYPIKHNKRLSNPFVCYANYDLDLTCKEK</sequence>
<evidence type="ECO:0000256" key="3">
    <source>
        <dbReference type="ARBA" id="ARBA00022603"/>
    </source>
</evidence>
<evidence type="ECO:0000313" key="6">
    <source>
        <dbReference type="EMBL" id="KAB7498832.1"/>
    </source>
</evidence>
<dbReference type="EC" id="2.1.1.-" evidence="5"/>
<dbReference type="Pfam" id="PF10237">
    <property type="entry name" value="N6-adenineMlase"/>
    <property type="match status" value="1"/>
</dbReference>
<comment type="subcellular location">
    <subcellularLocation>
        <location evidence="1 5">Cytoplasm</location>
    </subcellularLocation>
</comment>
<dbReference type="EMBL" id="SEYY01018952">
    <property type="protein sequence ID" value="KAB7498832.1"/>
    <property type="molecule type" value="Genomic_DNA"/>
</dbReference>
<keyword evidence="4 5" id="KW-0808">Transferase</keyword>
<organism evidence="6 7">
    <name type="scientific">Armadillidium nasatum</name>
    <dbReference type="NCBI Taxonomy" id="96803"/>
    <lineage>
        <taxon>Eukaryota</taxon>
        <taxon>Metazoa</taxon>
        <taxon>Ecdysozoa</taxon>
        <taxon>Arthropoda</taxon>
        <taxon>Crustacea</taxon>
        <taxon>Multicrustacea</taxon>
        <taxon>Malacostraca</taxon>
        <taxon>Eumalacostraca</taxon>
        <taxon>Peracarida</taxon>
        <taxon>Isopoda</taxon>
        <taxon>Oniscidea</taxon>
        <taxon>Crinocheta</taxon>
        <taxon>Armadillidiidae</taxon>
        <taxon>Armadillidium</taxon>
    </lineage>
</organism>
<dbReference type="GO" id="GO:0016279">
    <property type="term" value="F:protein-lysine N-methyltransferase activity"/>
    <property type="evidence" value="ECO:0007669"/>
    <property type="project" value="UniProtKB-UniRule"/>
</dbReference>
<proteinExistence type="inferred from homology"/>
<comment type="caution">
    <text evidence="6">The sequence shown here is derived from an EMBL/GenBank/DDBJ whole genome shotgun (WGS) entry which is preliminary data.</text>
</comment>
<reference evidence="6 7" key="1">
    <citation type="journal article" date="2019" name="PLoS Biol.">
        <title>Sex chromosomes control vertical transmission of feminizing Wolbachia symbionts in an isopod.</title>
        <authorList>
            <person name="Becking T."/>
            <person name="Chebbi M.A."/>
            <person name="Giraud I."/>
            <person name="Moumen B."/>
            <person name="Laverre T."/>
            <person name="Caubet Y."/>
            <person name="Peccoud J."/>
            <person name="Gilbert C."/>
            <person name="Cordaux R."/>
        </authorList>
    </citation>
    <scope>NUCLEOTIDE SEQUENCE [LARGE SCALE GENOMIC DNA]</scope>
    <source>
        <strain evidence="6">ANa2</strain>
        <tissue evidence="6">Whole body excluding digestive tract and cuticle</tissue>
    </source>
</reference>
<comment type="function">
    <text evidence="5">S-adenosyl-L-methionine-dependent protein-lysine N-methyltransferase that methylates elongation factor 1-alpha.</text>
</comment>
<keyword evidence="3 5" id="KW-0489">Methyltransferase</keyword>
<evidence type="ECO:0000256" key="4">
    <source>
        <dbReference type="ARBA" id="ARBA00022679"/>
    </source>
</evidence>
<dbReference type="GO" id="GO:0032259">
    <property type="term" value="P:methylation"/>
    <property type="evidence" value="ECO:0007669"/>
    <property type="project" value="UniProtKB-KW"/>
</dbReference>
<name>A0A5N5SXS8_9CRUS</name>
<dbReference type="PANTHER" id="PTHR13200:SF0">
    <property type="entry name" value="EEF1A LYSINE METHYLTRANSFERASE 1"/>
    <property type="match status" value="1"/>
</dbReference>
<accession>A0A5N5SXS8</accession>
<dbReference type="AlphaFoldDB" id="A0A5N5SXS8"/>
<dbReference type="HAMAP" id="MF_03187">
    <property type="entry name" value="Methyltr_EFM5"/>
    <property type="match status" value="1"/>
</dbReference>
<dbReference type="Proteomes" id="UP000326759">
    <property type="component" value="Unassembled WGS sequence"/>
</dbReference>
<keyword evidence="7" id="KW-1185">Reference proteome</keyword>
<dbReference type="InterPro" id="IPR041370">
    <property type="entry name" value="Mlase_EEF1AKMT1/ZCCHC4"/>
</dbReference>
<comment type="similarity">
    <text evidence="5">Belongs to the class I-like SAM-binding methyltransferase superfamily. EFM5 family.</text>
</comment>
<gene>
    <name evidence="6" type="primary">n6amt2</name>
    <name evidence="6" type="ORF">Anas_05048</name>
</gene>
<keyword evidence="2 5" id="KW-0963">Cytoplasm</keyword>
<evidence type="ECO:0000256" key="1">
    <source>
        <dbReference type="ARBA" id="ARBA00004496"/>
    </source>
</evidence>
<evidence type="ECO:0000313" key="7">
    <source>
        <dbReference type="Proteomes" id="UP000326759"/>
    </source>
</evidence>
<protein>
    <recommendedName>
        <fullName evidence="5">Protein-lysine N-methyltransferase Anas_05048</fullName>
        <ecNumber evidence="5">2.1.1.-</ecNumber>
    </recommendedName>
</protein>
<evidence type="ECO:0000256" key="2">
    <source>
        <dbReference type="ARBA" id="ARBA00022490"/>
    </source>
</evidence>